<comment type="caution">
    <text evidence="1">The sequence shown here is derived from an EMBL/GenBank/DDBJ whole genome shotgun (WGS) entry which is preliminary data.</text>
</comment>
<evidence type="ECO:0000313" key="1">
    <source>
        <dbReference type="EMBL" id="KFI28775.1"/>
    </source>
</evidence>
<name>A0A086Y3C5_9RHOB</name>
<dbReference type="Proteomes" id="UP000028824">
    <property type="component" value="Unassembled WGS sequence"/>
</dbReference>
<keyword evidence="2" id="KW-1185">Reference proteome</keyword>
<accession>A0A086Y3C5</accession>
<reference evidence="1 2" key="1">
    <citation type="submission" date="2014-03" db="EMBL/GenBank/DDBJ databases">
        <title>Genome of Paenirhodobacter enshiensis DW2-9.</title>
        <authorList>
            <person name="Wang D."/>
            <person name="Wang G."/>
        </authorList>
    </citation>
    <scope>NUCLEOTIDE SEQUENCE [LARGE SCALE GENOMIC DNA]</scope>
    <source>
        <strain evidence="1 2">DW2-9</strain>
    </source>
</reference>
<dbReference type="STRING" id="1105367.CG50_11160"/>
<protein>
    <submittedName>
        <fullName evidence="1">Uncharacterized protein</fullName>
    </submittedName>
</protein>
<evidence type="ECO:0000313" key="2">
    <source>
        <dbReference type="Proteomes" id="UP000028824"/>
    </source>
</evidence>
<organism evidence="1 2">
    <name type="scientific">Paenirhodobacter enshiensis</name>
    <dbReference type="NCBI Taxonomy" id="1105367"/>
    <lineage>
        <taxon>Bacteria</taxon>
        <taxon>Pseudomonadati</taxon>
        <taxon>Pseudomonadota</taxon>
        <taxon>Alphaproteobacteria</taxon>
        <taxon>Rhodobacterales</taxon>
        <taxon>Rhodobacter group</taxon>
        <taxon>Paenirhodobacter</taxon>
    </lineage>
</organism>
<dbReference type="AlphaFoldDB" id="A0A086Y3C5"/>
<sequence length="70" mass="7498">MGALILGLIRTTGLQLLSWAALLSWWILTRPGGWAILAAAALVWAHQTPPNRAFAPATPAPIVSQQQRGE</sequence>
<dbReference type="EMBL" id="JFZB01000005">
    <property type="protein sequence ID" value="KFI28775.1"/>
    <property type="molecule type" value="Genomic_DNA"/>
</dbReference>
<gene>
    <name evidence="1" type="ORF">CG50_11160</name>
</gene>
<proteinExistence type="predicted"/>